<evidence type="ECO:0000313" key="3">
    <source>
        <dbReference type="EMBL" id="NBG96538.1"/>
    </source>
</evidence>
<dbReference type="OrthoDB" id="7192174at2"/>
<dbReference type="RefSeq" id="WP_160588593.1">
    <property type="nucleotide sequence ID" value="NZ_BMHN01000001.1"/>
</dbReference>
<keyword evidence="2 3" id="KW-0808">Transferase</keyword>
<comment type="caution">
    <text evidence="3">The sequence shown here is derived from an EMBL/GenBank/DDBJ whole genome shotgun (WGS) entry which is preliminary data.</text>
</comment>
<reference evidence="3 4" key="1">
    <citation type="journal article" date="2016" name="Int. J. Syst. Evol. Microbiol.">
        <title>Pyruvatibacter mobilis gen. nov., sp. nov., a marine bacterium from the culture broth of Picochlorum sp. 122.</title>
        <authorList>
            <person name="Wang G."/>
            <person name="Tang M."/>
            <person name="Wu H."/>
            <person name="Dai S."/>
            <person name="Li T."/>
            <person name="Chen C."/>
            <person name="He H."/>
            <person name="Fan J."/>
            <person name="Xiang W."/>
            <person name="Li X."/>
        </authorList>
    </citation>
    <scope>NUCLEOTIDE SEQUENCE [LARGE SCALE GENOMIC DNA]</scope>
    <source>
        <strain evidence="3 4">GYP-11</strain>
    </source>
</reference>
<protein>
    <submittedName>
        <fullName evidence="3">Class I SAM-dependent methyltransferase</fullName>
    </submittedName>
</protein>
<dbReference type="PANTHER" id="PTHR40048:SF1">
    <property type="entry name" value="RHAMNOSYL O-METHYLTRANSFERASE"/>
    <property type="match status" value="1"/>
</dbReference>
<accession>A0A845QE02</accession>
<dbReference type="GeneID" id="300654098"/>
<gene>
    <name evidence="3" type="ORF">GTQ45_12415</name>
</gene>
<dbReference type="GO" id="GO:0071770">
    <property type="term" value="P:DIM/DIP cell wall layer assembly"/>
    <property type="evidence" value="ECO:0007669"/>
    <property type="project" value="TreeGrafter"/>
</dbReference>
<dbReference type="GO" id="GO:0005886">
    <property type="term" value="C:plasma membrane"/>
    <property type="evidence" value="ECO:0007669"/>
    <property type="project" value="TreeGrafter"/>
</dbReference>
<keyword evidence="4" id="KW-1185">Reference proteome</keyword>
<dbReference type="Pfam" id="PF13578">
    <property type="entry name" value="Methyltransf_24"/>
    <property type="match status" value="1"/>
</dbReference>
<evidence type="ECO:0000313" key="4">
    <source>
        <dbReference type="Proteomes" id="UP000470384"/>
    </source>
</evidence>
<sequence length="205" mass="21783">MVDLPLDISAVKGFLAQAEGEALYESARKSAALGPVLEIGSYCGKSTVYLGLGAREGGGQVLAVDHHRGSEENQPGQMFHDPDLADGHGGIDTLPHFRKTMRDAGLEDVVIPVATSARHFAHVWQQPLGMVFIDGGHTLDAALADYRLYAPKVAPGGILAIHDVHPDPETGGRPPYEVYELALASGLFKGLALVETLALLERLDA</sequence>
<dbReference type="GO" id="GO:0032259">
    <property type="term" value="P:methylation"/>
    <property type="evidence" value="ECO:0007669"/>
    <property type="project" value="UniProtKB-KW"/>
</dbReference>
<dbReference type="Proteomes" id="UP000470384">
    <property type="component" value="Unassembled WGS sequence"/>
</dbReference>
<name>A0A845QE02_9HYPH</name>
<evidence type="ECO:0000256" key="2">
    <source>
        <dbReference type="ARBA" id="ARBA00022679"/>
    </source>
</evidence>
<dbReference type="GO" id="GO:0008168">
    <property type="term" value="F:methyltransferase activity"/>
    <property type="evidence" value="ECO:0007669"/>
    <property type="project" value="UniProtKB-KW"/>
</dbReference>
<keyword evidence="1 3" id="KW-0489">Methyltransferase</keyword>
<dbReference type="InterPro" id="IPR029063">
    <property type="entry name" value="SAM-dependent_MTases_sf"/>
</dbReference>
<proteinExistence type="predicted"/>
<organism evidence="3 4">
    <name type="scientific">Pyruvatibacter mobilis</name>
    <dbReference type="NCBI Taxonomy" id="1712261"/>
    <lineage>
        <taxon>Bacteria</taxon>
        <taxon>Pseudomonadati</taxon>
        <taxon>Pseudomonadota</taxon>
        <taxon>Alphaproteobacteria</taxon>
        <taxon>Hyphomicrobiales</taxon>
        <taxon>Parvibaculaceae</taxon>
        <taxon>Pyruvatibacter</taxon>
    </lineage>
</organism>
<dbReference type="AlphaFoldDB" id="A0A845QE02"/>
<dbReference type="EMBL" id="WXYQ01000009">
    <property type="protein sequence ID" value="NBG96538.1"/>
    <property type="molecule type" value="Genomic_DNA"/>
</dbReference>
<dbReference type="Gene3D" id="3.40.50.150">
    <property type="entry name" value="Vaccinia Virus protein VP39"/>
    <property type="match status" value="1"/>
</dbReference>
<dbReference type="SUPFAM" id="SSF53335">
    <property type="entry name" value="S-adenosyl-L-methionine-dependent methyltransferases"/>
    <property type="match status" value="1"/>
</dbReference>
<dbReference type="PANTHER" id="PTHR40048">
    <property type="entry name" value="RHAMNOSYL O-METHYLTRANSFERASE"/>
    <property type="match status" value="1"/>
</dbReference>
<evidence type="ECO:0000256" key="1">
    <source>
        <dbReference type="ARBA" id="ARBA00022603"/>
    </source>
</evidence>